<name>A0ACC1PQV8_9PEZI</name>
<evidence type="ECO:0000313" key="1">
    <source>
        <dbReference type="EMBL" id="KAJ2999058.1"/>
    </source>
</evidence>
<comment type="caution">
    <text evidence="1">The sequence shown here is derived from an EMBL/GenBank/DDBJ whole genome shotgun (WGS) entry which is preliminary data.</text>
</comment>
<keyword evidence="2" id="KW-1185">Reference proteome</keyword>
<evidence type="ECO:0000313" key="2">
    <source>
        <dbReference type="Proteomes" id="UP001143856"/>
    </source>
</evidence>
<reference evidence="1" key="1">
    <citation type="submission" date="2022-10" db="EMBL/GenBank/DDBJ databases">
        <title>Genome Sequence of Xylaria curta.</title>
        <authorList>
            <person name="Buettner E."/>
        </authorList>
    </citation>
    <scope>NUCLEOTIDE SEQUENCE</scope>
    <source>
        <strain evidence="1">Babe10</strain>
    </source>
</reference>
<organism evidence="1 2">
    <name type="scientific">Xylaria curta</name>
    <dbReference type="NCBI Taxonomy" id="42375"/>
    <lineage>
        <taxon>Eukaryota</taxon>
        <taxon>Fungi</taxon>
        <taxon>Dikarya</taxon>
        <taxon>Ascomycota</taxon>
        <taxon>Pezizomycotina</taxon>
        <taxon>Sordariomycetes</taxon>
        <taxon>Xylariomycetidae</taxon>
        <taxon>Xylariales</taxon>
        <taxon>Xylariaceae</taxon>
        <taxon>Xylaria</taxon>
    </lineage>
</organism>
<gene>
    <name evidence="1" type="ORF">NUW58_g125</name>
</gene>
<dbReference type="Proteomes" id="UP001143856">
    <property type="component" value="Unassembled WGS sequence"/>
</dbReference>
<protein>
    <submittedName>
        <fullName evidence="1">Uncharacterized protein</fullName>
    </submittedName>
</protein>
<dbReference type="EMBL" id="JAPDGR010000009">
    <property type="protein sequence ID" value="KAJ2999058.1"/>
    <property type="molecule type" value="Genomic_DNA"/>
</dbReference>
<accession>A0ACC1PQV8</accession>
<proteinExistence type="predicted"/>
<sequence length="993" mass="110182">MEGLILGRPHVVRDAPVLLGLSAWHIFPDMVVFSGGSGSTPVSMKDALVKEGGILSLGFSDPGPHEHQGIYWSLSLAHHTFYGKPTLQTRQLDSDGSRLTLDELILVCMGSLLRSWKVPVQETGTALKIIQAISTSISNSSGADPRQSISAMDRPFKGYHDRDQQAVLAMSLGRRRPNFIPAEILQNRRSFFQLTHLPTLLYLLRKTEHKILLLRRLASRVTELSYENSIILCFSLKLGKQNIIFASACAETLEHQGCEATKKRGLGHHRWIERPREAYEEAYEKAYEKARKTDTVGGNAGNNHHGGSAYGAGTLEQMLQLESATPELNEKPGVIEEGSFKGFPSFDQFCNDYLEDLQRKYRDEKIEYLESGKEYEGDTKPWFHDTLTETVTLGYSNGSYGYLVGQRDDCESTDHHPICEHASLHCRGYGNSEDPHQDLSIPELTVEDVLWCFESGLVSRKRLVALLRREPAFGFLRVLSAIYSTYEDLAACGATICSAIVDRPFQPPALEFSDEFQDWLNAVDHLKINRYTVLCLIGYFETADNIAHGLKDASRVIGLSGGDSIFILSKLVKDPGEVCSDHSFTRILGNTGHPGFSIFTIPANLRAREINPAAWRIEPSPFDDTYVDCFKSTSLHLSFTEWSAPVIQVQSIGQRESNVNLVEAVISVRDAGRWVADVDIHAALSMGHPRLIYMSDCTHSDRTQGIKDAMLSIETWDQVLDVPDGSVVVRSSNNWLARLALITVLCQHSQKMQGPIYIWHHKSYYGVTLEQHRKLAESFSPPAVIARLLAAPHINYLGSVVTCIDILIFHTKMTWANSVPTGKLYCHCKDAPVEVTLSSDVAFNHACGCSKCWKPANALFSVVGVVPREKLAVTANASKLHIIDPKAAIQRNACKECGVHIFGRIEVDHPFKGLDFVHTELSQGAGKDGWQEPQFAAFVSSIIEQGFNPDKVAEVRGEFKQAGLETYDCLSPALMDLIAAFTAKKAGTFSSKV</sequence>